<evidence type="ECO:0000256" key="3">
    <source>
        <dbReference type="ARBA" id="ARBA00022692"/>
    </source>
</evidence>
<dbReference type="GO" id="GO:0009986">
    <property type="term" value="C:cell surface"/>
    <property type="evidence" value="ECO:0007669"/>
    <property type="project" value="TreeGrafter"/>
</dbReference>
<reference evidence="11" key="1">
    <citation type="submission" date="2025-08" db="UniProtKB">
        <authorList>
            <consortium name="Ensembl"/>
        </authorList>
    </citation>
    <scope>IDENTIFICATION</scope>
</reference>
<keyword evidence="5 9" id="KW-1133">Transmembrane helix</keyword>
<sequence length="126" mass="13710">MVRVHHHSVEEVTQPITTLPDAVHHRPIDEVTIPITTLPDMMHQHPMEEVIKTFSCPDSFCPTISPCMSSTAVIGGGIVGALLAGILVALLVHRIRKKDSGSYGLEPKGVKTNGDYQMAPTQEIYA</sequence>
<keyword evidence="3 9" id="KW-0812">Transmembrane</keyword>
<keyword evidence="8" id="KW-0357">Heparan sulfate</keyword>
<dbReference type="Pfam" id="PF01034">
    <property type="entry name" value="Syndecan"/>
    <property type="match status" value="1"/>
</dbReference>
<organism evidence="11 12">
    <name type="scientific">Eptatretus burgeri</name>
    <name type="common">Inshore hagfish</name>
    <dbReference type="NCBI Taxonomy" id="7764"/>
    <lineage>
        <taxon>Eukaryota</taxon>
        <taxon>Metazoa</taxon>
        <taxon>Chordata</taxon>
        <taxon>Craniata</taxon>
        <taxon>Vertebrata</taxon>
        <taxon>Cyclostomata</taxon>
        <taxon>Myxini</taxon>
        <taxon>Myxiniformes</taxon>
        <taxon>Myxinidae</taxon>
        <taxon>Eptatretinae</taxon>
        <taxon>Eptatretus</taxon>
    </lineage>
</organism>
<evidence type="ECO:0000256" key="9">
    <source>
        <dbReference type="SAM" id="Phobius"/>
    </source>
</evidence>
<feature type="transmembrane region" description="Helical" evidence="9">
    <location>
        <begin position="72"/>
        <end position="92"/>
    </location>
</feature>
<evidence type="ECO:0000256" key="6">
    <source>
        <dbReference type="ARBA" id="ARBA00023136"/>
    </source>
</evidence>
<evidence type="ECO:0000256" key="5">
    <source>
        <dbReference type="ARBA" id="ARBA00022989"/>
    </source>
</evidence>
<dbReference type="PANTHER" id="PTHR10915">
    <property type="entry name" value="SYNDECAN"/>
    <property type="match status" value="1"/>
</dbReference>
<evidence type="ECO:0000259" key="10">
    <source>
        <dbReference type="Pfam" id="PF01034"/>
    </source>
</evidence>
<dbReference type="InterPro" id="IPR001050">
    <property type="entry name" value="Syndecan"/>
</dbReference>
<evidence type="ECO:0000256" key="1">
    <source>
        <dbReference type="ARBA" id="ARBA00004479"/>
    </source>
</evidence>
<dbReference type="Ensembl" id="ENSEBUT00000005079.1">
    <property type="protein sequence ID" value="ENSEBUP00000004640.1"/>
    <property type="gene ID" value="ENSEBUG00000003244.1"/>
</dbReference>
<reference evidence="11" key="2">
    <citation type="submission" date="2025-09" db="UniProtKB">
        <authorList>
            <consortium name="Ensembl"/>
        </authorList>
    </citation>
    <scope>IDENTIFICATION</scope>
</reference>
<keyword evidence="12" id="KW-1185">Reference proteome</keyword>
<dbReference type="GO" id="GO:0016477">
    <property type="term" value="P:cell migration"/>
    <property type="evidence" value="ECO:0007669"/>
    <property type="project" value="TreeGrafter"/>
</dbReference>
<evidence type="ECO:0000256" key="4">
    <source>
        <dbReference type="ARBA" id="ARBA00022974"/>
    </source>
</evidence>
<comment type="subcellular location">
    <subcellularLocation>
        <location evidence="1">Membrane</location>
        <topology evidence="1">Single-pass type I membrane protein</topology>
    </subcellularLocation>
</comment>
<dbReference type="GO" id="GO:0016020">
    <property type="term" value="C:membrane"/>
    <property type="evidence" value="ECO:0007669"/>
    <property type="project" value="UniProtKB-SubCell"/>
</dbReference>
<keyword evidence="6 9" id="KW-0472">Membrane</keyword>
<comment type="similarity">
    <text evidence="2">Belongs to the syndecan proteoglycan family.</text>
</comment>
<evidence type="ECO:0000256" key="7">
    <source>
        <dbReference type="ARBA" id="ARBA00023180"/>
    </source>
</evidence>
<evidence type="ECO:0000313" key="12">
    <source>
        <dbReference type="Proteomes" id="UP000694388"/>
    </source>
</evidence>
<dbReference type="InterPro" id="IPR027789">
    <property type="entry name" value="Syndecan/Neurexin_dom"/>
</dbReference>
<keyword evidence="7" id="KW-0325">Glycoprotein</keyword>
<dbReference type="AlphaFoldDB" id="A0A8C4NCQ2"/>
<evidence type="ECO:0000313" key="11">
    <source>
        <dbReference type="Ensembl" id="ENSEBUP00000004640.1"/>
    </source>
</evidence>
<dbReference type="PANTHER" id="PTHR10915:SF1">
    <property type="entry name" value="SYNDECAN"/>
    <property type="match status" value="1"/>
</dbReference>
<dbReference type="Proteomes" id="UP000694388">
    <property type="component" value="Unplaced"/>
</dbReference>
<feature type="domain" description="Syndecan/Neurexin" evidence="10">
    <location>
        <begin position="71"/>
        <end position="123"/>
    </location>
</feature>
<protein>
    <recommendedName>
        <fullName evidence="10">Syndecan/Neurexin domain-containing protein</fullName>
    </recommendedName>
</protein>
<evidence type="ECO:0000256" key="2">
    <source>
        <dbReference type="ARBA" id="ARBA00005343"/>
    </source>
</evidence>
<accession>A0A8C4NCQ2</accession>
<evidence type="ECO:0000256" key="8">
    <source>
        <dbReference type="ARBA" id="ARBA00023207"/>
    </source>
</evidence>
<proteinExistence type="inferred from homology"/>
<keyword evidence="4" id="KW-0654">Proteoglycan</keyword>
<name>A0A8C4NCQ2_EPTBU</name>